<evidence type="ECO:0000313" key="1">
    <source>
        <dbReference type="EMBL" id="OGN07772.1"/>
    </source>
</evidence>
<dbReference type="NCBIfam" id="TIGR04440">
    <property type="entry name" value="glyco_TIGR04440"/>
    <property type="match status" value="1"/>
</dbReference>
<evidence type="ECO:0000313" key="2">
    <source>
        <dbReference type="Proteomes" id="UP000176834"/>
    </source>
</evidence>
<protein>
    <recommendedName>
        <fullName evidence="3">Glycosyltransferase 2-like domain-containing protein</fullName>
    </recommendedName>
</protein>
<proteinExistence type="predicted"/>
<reference evidence="1 2" key="1">
    <citation type="journal article" date="2016" name="Nat. Commun.">
        <title>Thousands of microbial genomes shed light on interconnected biogeochemical processes in an aquifer system.</title>
        <authorList>
            <person name="Anantharaman K."/>
            <person name="Brown C.T."/>
            <person name="Hug L.A."/>
            <person name="Sharon I."/>
            <person name="Castelle C.J."/>
            <person name="Probst A.J."/>
            <person name="Thomas B.C."/>
            <person name="Singh A."/>
            <person name="Wilkins M.J."/>
            <person name="Karaoz U."/>
            <person name="Brodie E.L."/>
            <person name="Williams K.H."/>
            <person name="Hubbard S.S."/>
            <person name="Banfield J.F."/>
        </authorList>
    </citation>
    <scope>NUCLEOTIDE SEQUENCE [LARGE SCALE GENOMIC DNA]</scope>
</reference>
<sequence>MDRPDFLIRTLSYYAKMKSPHPVYLSDSSNPENVKKITSFIDKIKDGLEVHYNWYPPGLEVTDKTLSLVKEKYAVINGDDDYEIPSTLTRGAEFLDKNPDYIAAGGYGVSFRLKTSGPYGEIKRLADYPNHSLESETAAQRLFDFMKKCYVITFSVNRIDHLKKIWVVPLPIITTWSELFQVCYCAVSGKVKLMDCLGVIRQIHDRQYHANLMIDWLTEKEFHNNYETFKSHISKKITEMDNINDIQAQDVVKKAFWEYLQLAMADEQKALGTNNKPTTNLAIFKSLRAKTTTAFPVLKTLYRRHLRPFVSNKKQMHYEVTDPNSPYYKDFKNVLDSFTGKDIKNI</sequence>
<comment type="caution">
    <text evidence="1">The sequence shown here is derived from an EMBL/GenBank/DDBJ whole genome shotgun (WGS) entry which is preliminary data.</text>
</comment>
<dbReference type="AlphaFoldDB" id="A0A1F8F3R3"/>
<dbReference type="EMBL" id="MGJN01000001">
    <property type="protein sequence ID" value="OGN07772.1"/>
    <property type="molecule type" value="Genomic_DNA"/>
</dbReference>
<organism evidence="1 2">
    <name type="scientific">Candidatus Yanofskybacteria bacterium RIFCSPHIGHO2_02_FULL_38_22b</name>
    <dbReference type="NCBI Taxonomy" id="1802673"/>
    <lineage>
        <taxon>Bacteria</taxon>
        <taxon>Candidatus Yanofskyibacteriota</taxon>
    </lineage>
</organism>
<evidence type="ECO:0008006" key="3">
    <source>
        <dbReference type="Google" id="ProtNLM"/>
    </source>
</evidence>
<name>A0A1F8F3R3_9BACT</name>
<dbReference type="InterPro" id="IPR031042">
    <property type="entry name" value="Glyco_TIGR04440"/>
</dbReference>
<gene>
    <name evidence="1" type="ORF">A3B86_02740</name>
</gene>
<dbReference type="Proteomes" id="UP000176834">
    <property type="component" value="Unassembled WGS sequence"/>
</dbReference>
<accession>A0A1F8F3R3</accession>